<dbReference type="Proteomes" id="UP000287527">
    <property type="component" value="Unassembled WGS sequence"/>
</dbReference>
<comment type="subcellular location">
    <subcellularLocation>
        <location evidence="1 8">Cell outer membrane</location>
        <topology evidence="1 8">Multi-pass membrane protein</topology>
    </subcellularLocation>
</comment>
<dbReference type="Gene3D" id="2.40.170.20">
    <property type="entry name" value="TonB-dependent receptor, beta-barrel domain"/>
    <property type="match status" value="1"/>
</dbReference>
<name>A0A3S3QDX4_9FLAO</name>
<accession>A0A3S3QDX4</accession>
<dbReference type="NCBIfam" id="TIGR04057">
    <property type="entry name" value="SusC_RagA_signa"/>
    <property type="match status" value="1"/>
</dbReference>
<proteinExistence type="inferred from homology"/>
<evidence type="ECO:0000256" key="4">
    <source>
        <dbReference type="ARBA" id="ARBA00022692"/>
    </source>
</evidence>
<keyword evidence="5 9" id="KW-0732">Signal</keyword>
<evidence type="ECO:0000256" key="6">
    <source>
        <dbReference type="ARBA" id="ARBA00023136"/>
    </source>
</evidence>
<dbReference type="InterPro" id="IPR023996">
    <property type="entry name" value="TonB-dep_OMP_SusC/RagA"/>
</dbReference>
<dbReference type="AlphaFoldDB" id="A0A3S3QDX4"/>
<dbReference type="Gene3D" id="2.60.40.1120">
    <property type="entry name" value="Carboxypeptidase-like, regulatory domain"/>
    <property type="match status" value="1"/>
</dbReference>
<dbReference type="GO" id="GO:0044718">
    <property type="term" value="P:siderophore transmembrane transport"/>
    <property type="evidence" value="ECO:0007669"/>
    <property type="project" value="TreeGrafter"/>
</dbReference>
<evidence type="ECO:0000256" key="2">
    <source>
        <dbReference type="ARBA" id="ARBA00022448"/>
    </source>
</evidence>
<comment type="caution">
    <text evidence="11">The sequence shown here is derived from an EMBL/GenBank/DDBJ whole genome shotgun (WGS) entry which is preliminary data.</text>
</comment>
<evidence type="ECO:0000256" key="1">
    <source>
        <dbReference type="ARBA" id="ARBA00004571"/>
    </source>
</evidence>
<dbReference type="GO" id="GO:0015344">
    <property type="term" value="F:siderophore uptake transmembrane transporter activity"/>
    <property type="evidence" value="ECO:0007669"/>
    <property type="project" value="TreeGrafter"/>
</dbReference>
<dbReference type="PANTHER" id="PTHR30069">
    <property type="entry name" value="TONB-DEPENDENT OUTER MEMBRANE RECEPTOR"/>
    <property type="match status" value="1"/>
</dbReference>
<evidence type="ECO:0000259" key="10">
    <source>
        <dbReference type="Pfam" id="PF07715"/>
    </source>
</evidence>
<evidence type="ECO:0000313" key="11">
    <source>
        <dbReference type="EMBL" id="RWX01546.1"/>
    </source>
</evidence>
<dbReference type="InterPro" id="IPR036942">
    <property type="entry name" value="Beta-barrel_TonB_sf"/>
</dbReference>
<keyword evidence="12" id="KW-1185">Reference proteome</keyword>
<dbReference type="InterPro" id="IPR023997">
    <property type="entry name" value="TonB-dep_OMP_SusC/RagA_CS"/>
</dbReference>
<dbReference type="PROSITE" id="PS52016">
    <property type="entry name" value="TONB_DEPENDENT_REC_3"/>
    <property type="match status" value="1"/>
</dbReference>
<dbReference type="OrthoDB" id="9768177at2"/>
<dbReference type="GO" id="GO:0009279">
    <property type="term" value="C:cell outer membrane"/>
    <property type="evidence" value="ECO:0007669"/>
    <property type="project" value="UniProtKB-SubCell"/>
</dbReference>
<gene>
    <name evidence="11" type="ORF">EPI11_06235</name>
</gene>
<dbReference type="SUPFAM" id="SSF56935">
    <property type="entry name" value="Porins"/>
    <property type="match status" value="1"/>
</dbReference>
<dbReference type="InterPro" id="IPR012910">
    <property type="entry name" value="Plug_dom"/>
</dbReference>
<feature type="chain" id="PRO_5018633470" evidence="9">
    <location>
        <begin position="20"/>
        <end position="1021"/>
    </location>
</feature>
<dbReference type="SUPFAM" id="SSF49464">
    <property type="entry name" value="Carboxypeptidase regulatory domain-like"/>
    <property type="match status" value="1"/>
</dbReference>
<evidence type="ECO:0000313" key="12">
    <source>
        <dbReference type="Proteomes" id="UP000287527"/>
    </source>
</evidence>
<protein>
    <submittedName>
        <fullName evidence="11">TonB-dependent receptor</fullName>
    </submittedName>
</protein>
<evidence type="ECO:0000256" key="3">
    <source>
        <dbReference type="ARBA" id="ARBA00022452"/>
    </source>
</evidence>
<keyword evidence="4 8" id="KW-0812">Transmembrane</keyword>
<evidence type="ECO:0000256" key="7">
    <source>
        <dbReference type="ARBA" id="ARBA00023237"/>
    </source>
</evidence>
<sequence length="1021" mass="111268">MKSKLFLIAFLFVSTFCFAQNIEVSGKVNEVATGLPIPGANVTVKNSTIGTATDMDGNFTLSVPQGSTLVFSYLGYKTKEMAVTGKTITVSLEEDAKALEEVVVIGYGSQKKREVTGAVSVVSSETLEKLNPVKVEQALQGTVSGVNVTTQSGAPGANLTIRIRGIGTNGNADPTVIVDGYVLNNTADFGLMNPNDIETITVLKDAQAAIYGTIGANGVILVTTKKGRKNSKTAFSYNTYTGFQETSKKMNVLNATEYALLLNESYANGGQNIPFPNVSGLGVGTNWQDQVFDKGVPVINHDFSVTGGGEKTSYSASGSHLDQGGIIGGNKSSFIRNTARLGLNTDLTDKLKLSTNIIYTQFERKSFNENVLGSVLFNAINTPSIYTPFNDKGDYTVLPTGNTNPGSNLGNEVINPLAQIANTYNEYNFKKLNGNITVDYELIKDLVITNRLGFNTQNARERVFNKQISYGGKVFDNVRSSVNQNAFHDNDYTYDLFATYKKSINDAHNFTVTGGMTVFKSWGEGLYATGFDVPNNSWEFADIRLTTGFSESKTANSYSYDERRLSYFGRIQYDYKGRYLLSGMIRRDSSTRFGPANRVAYFPSVTGGWIISDEPFYGESKTVSFAKLRASYGVLGNDLIGNNRYIGLLDGEATYVLNGQLVQGAAIGALSNKDLKWEEAKKFDVGLDLRLANDKLEFTADYFIDRRENLLIPNTPITGIIGTNGPGGQNPTYNAGGVDNRGLELALSFKDKIGDNFNISASYNVTFLKNEVYKVNNGTGIVEGGSFGVGQPTMTRMEVGKPLGYFYGYKTDGIFQNAAEVAAHPDQSALGTAAQPGDIRYADVNGDGKITTDDRTNLGDPIPDATMGFNLQMSYKGFDIAAYAFASIGNDMVRNYERNVPDVNKLNYTLDRWHGEGTSTTVPRVTTGATSNNIFSDYFVEDASFLRIQNVQLGYTINEDFTKRAGITKIRLYAGVNNLYTFTKYRGFDPGATNNNPLASGIDYGFYPVPRTFLLGLNLNF</sequence>
<dbReference type="PANTHER" id="PTHR30069:SF29">
    <property type="entry name" value="HEMOGLOBIN AND HEMOGLOBIN-HAPTOGLOBIN-BINDING PROTEIN 1-RELATED"/>
    <property type="match status" value="1"/>
</dbReference>
<dbReference type="InterPro" id="IPR008969">
    <property type="entry name" value="CarboxyPept-like_regulatory"/>
</dbReference>
<dbReference type="InterPro" id="IPR039426">
    <property type="entry name" value="TonB-dep_rcpt-like"/>
</dbReference>
<keyword evidence="6 8" id="KW-0472">Membrane</keyword>
<feature type="domain" description="TonB-dependent receptor plug" evidence="10">
    <location>
        <begin position="111"/>
        <end position="219"/>
    </location>
</feature>
<comment type="similarity">
    <text evidence="8">Belongs to the TonB-dependent receptor family.</text>
</comment>
<keyword evidence="11" id="KW-0675">Receptor</keyword>
<feature type="signal peptide" evidence="9">
    <location>
        <begin position="1"/>
        <end position="19"/>
    </location>
</feature>
<dbReference type="RefSeq" id="WP_128389083.1">
    <property type="nucleotide sequence ID" value="NZ_SBII01000003.1"/>
</dbReference>
<keyword evidence="3 8" id="KW-1134">Transmembrane beta strand</keyword>
<keyword evidence="7 8" id="KW-0998">Cell outer membrane</keyword>
<dbReference type="EMBL" id="SBII01000003">
    <property type="protein sequence ID" value="RWX01546.1"/>
    <property type="molecule type" value="Genomic_DNA"/>
</dbReference>
<keyword evidence="2 8" id="KW-0813">Transport</keyword>
<evidence type="ECO:0000256" key="9">
    <source>
        <dbReference type="SAM" id="SignalP"/>
    </source>
</evidence>
<dbReference type="Pfam" id="PF07715">
    <property type="entry name" value="Plug"/>
    <property type="match status" value="1"/>
</dbReference>
<reference evidence="11 12" key="1">
    <citation type="submission" date="2019-01" db="EMBL/GenBank/DDBJ databases">
        <title>Flavobacterium sp. nov.,isolated from freshwater.</title>
        <authorList>
            <person name="Zhang R."/>
            <person name="Du Z.-J."/>
        </authorList>
    </citation>
    <scope>NUCLEOTIDE SEQUENCE [LARGE SCALE GENOMIC DNA]</scope>
    <source>
        <strain evidence="11 12">1E403</strain>
    </source>
</reference>
<dbReference type="NCBIfam" id="TIGR04056">
    <property type="entry name" value="OMP_RagA_SusC"/>
    <property type="match status" value="1"/>
</dbReference>
<dbReference type="InterPro" id="IPR037066">
    <property type="entry name" value="Plug_dom_sf"/>
</dbReference>
<evidence type="ECO:0000256" key="5">
    <source>
        <dbReference type="ARBA" id="ARBA00022729"/>
    </source>
</evidence>
<evidence type="ECO:0000256" key="8">
    <source>
        <dbReference type="PROSITE-ProRule" id="PRU01360"/>
    </source>
</evidence>
<dbReference type="Gene3D" id="2.170.130.10">
    <property type="entry name" value="TonB-dependent receptor, plug domain"/>
    <property type="match status" value="1"/>
</dbReference>
<organism evidence="11 12">
    <name type="scientific">Flavobacterium cerinum</name>
    <dbReference type="NCBI Taxonomy" id="2502784"/>
    <lineage>
        <taxon>Bacteria</taxon>
        <taxon>Pseudomonadati</taxon>
        <taxon>Bacteroidota</taxon>
        <taxon>Flavobacteriia</taxon>
        <taxon>Flavobacteriales</taxon>
        <taxon>Flavobacteriaceae</taxon>
        <taxon>Flavobacterium</taxon>
    </lineage>
</organism>
<dbReference type="Pfam" id="PF13715">
    <property type="entry name" value="CarbopepD_reg_2"/>
    <property type="match status" value="1"/>
</dbReference>